<comment type="caution">
    <text evidence="2">The sequence shown here is derived from an EMBL/GenBank/DDBJ whole genome shotgun (WGS) entry which is preliminary data.</text>
</comment>
<keyword evidence="3" id="KW-1185">Reference proteome</keyword>
<dbReference type="InterPro" id="IPR024976">
    <property type="entry name" value="DUF3885"/>
</dbReference>
<gene>
    <name evidence="2" type="ORF">FHX75_121337</name>
</gene>
<evidence type="ECO:0000259" key="1">
    <source>
        <dbReference type="Pfam" id="PF13021"/>
    </source>
</evidence>
<accession>A0A561WG61</accession>
<evidence type="ECO:0000313" key="3">
    <source>
        <dbReference type="Proteomes" id="UP000319927"/>
    </source>
</evidence>
<organism evidence="2 3">
    <name type="scientific">Micromonospora palomenae</name>
    <dbReference type="NCBI Taxonomy" id="1461247"/>
    <lineage>
        <taxon>Bacteria</taxon>
        <taxon>Bacillati</taxon>
        <taxon>Actinomycetota</taxon>
        <taxon>Actinomycetes</taxon>
        <taxon>Micromonosporales</taxon>
        <taxon>Micromonosporaceae</taxon>
        <taxon>Micromonospora</taxon>
    </lineage>
</organism>
<feature type="domain" description="DUF3885" evidence="1">
    <location>
        <begin position="193"/>
        <end position="351"/>
    </location>
</feature>
<proteinExistence type="predicted"/>
<dbReference type="Proteomes" id="UP000319927">
    <property type="component" value="Unassembled WGS sequence"/>
</dbReference>
<reference evidence="2 3" key="1">
    <citation type="submission" date="2019-06" db="EMBL/GenBank/DDBJ databases">
        <title>Sequencing the genomes of 1000 actinobacteria strains.</title>
        <authorList>
            <person name="Klenk H.-P."/>
        </authorList>
    </citation>
    <scope>NUCLEOTIDE SEQUENCE [LARGE SCALE GENOMIC DNA]</scope>
    <source>
        <strain evidence="2 3">DSM 102131</strain>
    </source>
</reference>
<dbReference type="EMBL" id="VIXA01000002">
    <property type="protein sequence ID" value="TWG22801.1"/>
    <property type="molecule type" value="Genomic_DNA"/>
</dbReference>
<dbReference type="AlphaFoldDB" id="A0A561WG61"/>
<dbReference type="Pfam" id="PF13021">
    <property type="entry name" value="DUF3885"/>
    <property type="match status" value="1"/>
</dbReference>
<sequence>MTQRWATLAEIGAARDRFERELRWRRPVLHGIGFPSVDLAYPRSPEDICFLRVNGAGNVLPAAVLATVVGWHGGTGSVRVTQEQLGRAIELLAPAEACTDVPHPNLAVWREVYGWSWGDDGEDLVAVFDADPDEPTDDPYVRTLREVAASGRQDVPKGEVRFWPQDGGGELRAAWEARWPQLPPIFRSLPVEPERWVRFHSLPGSKRYADTDEEYATILHRHDTVLAELGATDLVVITVEVLGTPTPGRRQPVLAELLPEAECWSVFSWPDLEPELCFGHAYASRVDRRSVRLAGLLRRVADDEVDHVIIAPPDLSWLYAPYDGGADVLLPTREGRDELRERHPDWLSAHPSGW</sequence>
<name>A0A561WG61_9ACTN</name>
<dbReference type="RefSeq" id="WP_246158161.1">
    <property type="nucleotide sequence ID" value="NZ_VIXA01000002.1"/>
</dbReference>
<evidence type="ECO:0000313" key="2">
    <source>
        <dbReference type="EMBL" id="TWG22801.1"/>
    </source>
</evidence>
<protein>
    <recommendedName>
        <fullName evidence="1">DUF3885 domain-containing protein</fullName>
    </recommendedName>
</protein>